<dbReference type="CDD" id="cd03350">
    <property type="entry name" value="LbH_THP_succinylT"/>
    <property type="match status" value="1"/>
</dbReference>
<keyword evidence="3 9" id="KW-0808">Transferase</keyword>
<dbReference type="GO" id="GO:0016746">
    <property type="term" value="F:acyltransferase activity"/>
    <property type="evidence" value="ECO:0007669"/>
    <property type="project" value="UniProtKB-KW"/>
</dbReference>
<dbReference type="SUPFAM" id="SSF51161">
    <property type="entry name" value="Trimeric LpxA-like enzymes"/>
    <property type="match status" value="1"/>
</dbReference>
<dbReference type="Gene3D" id="1.10.166.10">
    <property type="entry name" value="Tetrahydrodipicolinate-N-succinyltransferase, N-terminal domain"/>
    <property type="match status" value="1"/>
</dbReference>
<dbReference type="RefSeq" id="WP_092668811.1">
    <property type="nucleotide sequence ID" value="NZ_FOXS01000001.1"/>
</dbReference>
<dbReference type="Pfam" id="PF14602">
    <property type="entry name" value="Hexapep_2"/>
    <property type="match status" value="1"/>
</dbReference>
<evidence type="ECO:0000256" key="5">
    <source>
        <dbReference type="ARBA" id="ARBA00022915"/>
    </source>
</evidence>
<dbReference type="PANTHER" id="PTHR43300">
    <property type="entry name" value="ACETYLTRANSFERASE"/>
    <property type="match status" value="1"/>
</dbReference>
<evidence type="ECO:0000313" key="10">
    <source>
        <dbReference type="Proteomes" id="UP000199029"/>
    </source>
</evidence>
<dbReference type="InterPro" id="IPR001451">
    <property type="entry name" value="Hexapep"/>
</dbReference>
<evidence type="ECO:0000313" key="9">
    <source>
        <dbReference type="EMBL" id="SFP86617.1"/>
    </source>
</evidence>
<dbReference type="Gene3D" id="2.160.10.10">
    <property type="entry name" value="Hexapeptide repeat proteins"/>
    <property type="match status" value="1"/>
</dbReference>
<keyword evidence="7" id="KW-0012">Acyltransferase</keyword>
<evidence type="ECO:0000256" key="4">
    <source>
        <dbReference type="ARBA" id="ARBA00022737"/>
    </source>
</evidence>
<dbReference type="InterPro" id="IPR018357">
    <property type="entry name" value="Hexapep_transf_CS"/>
</dbReference>
<dbReference type="Proteomes" id="UP000199029">
    <property type="component" value="Unassembled WGS sequence"/>
</dbReference>
<keyword evidence="2" id="KW-0028">Amino-acid biosynthesis</keyword>
<dbReference type="InterPro" id="IPR037133">
    <property type="entry name" value="THP_succinylTrfase_N_sf"/>
</dbReference>
<evidence type="ECO:0000256" key="7">
    <source>
        <dbReference type="ARBA" id="ARBA00023315"/>
    </source>
</evidence>
<dbReference type="InterPro" id="IPR023180">
    <property type="entry name" value="THP_succinylTrfase_dom1"/>
</dbReference>
<protein>
    <submittedName>
        <fullName evidence="9">2,3,4,5-tetrahydropyridine-2-carboxylate N-succinyltransferase</fullName>
    </submittedName>
</protein>
<comment type="similarity">
    <text evidence="1">Belongs to the transferase hexapeptide repeat family.</text>
</comment>
<keyword evidence="4" id="KW-0677">Repeat</keyword>
<dbReference type="AlphaFoldDB" id="A0A1I5TVI7"/>
<evidence type="ECO:0000256" key="2">
    <source>
        <dbReference type="ARBA" id="ARBA00022605"/>
    </source>
</evidence>
<keyword evidence="5" id="KW-0220">Diaminopimelate biosynthesis</keyword>
<reference evidence="10" key="1">
    <citation type="submission" date="2016-10" db="EMBL/GenBank/DDBJ databases">
        <authorList>
            <person name="Varghese N."/>
            <person name="Submissions S."/>
        </authorList>
    </citation>
    <scope>NUCLEOTIDE SEQUENCE [LARGE SCALE GENOMIC DNA]</scope>
    <source>
        <strain evidence="10">OR362-8,ATCC BAA-1266,JCM 13504</strain>
    </source>
</reference>
<dbReference type="NCBIfam" id="NF008808">
    <property type="entry name" value="PRK11830.1"/>
    <property type="match status" value="1"/>
</dbReference>
<evidence type="ECO:0000259" key="8">
    <source>
        <dbReference type="Pfam" id="PF14805"/>
    </source>
</evidence>
<dbReference type="GO" id="GO:0009085">
    <property type="term" value="P:lysine biosynthetic process"/>
    <property type="evidence" value="ECO:0007669"/>
    <property type="project" value="UniProtKB-KW"/>
</dbReference>
<organism evidence="9 10">
    <name type="scientific">Hymenobacter arizonensis</name>
    <name type="common">Siccationidurans arizonensis</name>
    <dbReference type="NCBI Taxonomy" id="1227077"/>
    <lineage>
        <taxon>Bacteria</taxon>
        <taxon>Pseudomonadati</taxon>
        <taxon>Bacteroidota</taxon>
        <taxon>Cytophagia</taxon>
        <taxon>Cytophagales</taxon>
        <taxon>Hymenobacteraceae</taxon>
        <taxon>Hymenobacter</taxon>
    </lineage>
</organism>
<keyword evidence="6" id="KW-0457">Lysine biosynthesis</keyword>
<evidence type="ECO:0000256" key="3">
    <source>
        <dbReference type="ARBA" id="ARBA00022679"/>
    </source>
</evidence>
<gene>
    <name evidence="9" type="ORF">SAMN04515668_0608</name>
</gene>
<evidence type="ECO:0000256" key="1">
    <source>
        <dbReference type="ARBA" id="ARBA00007274"/>
    </source>
</evidence>
<accession>A0A1I5TVI7</accession>
<dbReference type="InterPro" id="IPR050179">
    <property type="entry name" value="Trans_hexapeptide_repeat"/>
</dbReference>
<dbReference type="GO" id="GO:0019877">
    <property type="term" value="P:diaminopimelate biosynthetic process"/>
    <property type="evidence" value="ECO:0007669"/>
    <property type="project" value="UniProtKB-KW"/>
</dbReference>
<name>A0A1I5TVI7_HYMAR</name>
<dbReference type="STRING" id="1227077.SAMN04515668_0608"/>
<proteinExistence type="inferred from homology"/>
<dbReference type="InterPro" id="IPR011004">
    <property type="entry name" value="Trimer_LpxA-like_sf"/>
</dbReference>
<dbReference type="Pfam" id="PF14805">
    <property type="entry name" value="THDPS_N_2"/>
    <property type="match status" value="1"/>
</dbReference>
<evidence type="ECO:0000256" key="6">
    <source>
        <dbReference type="ARBA" id="ARBA00023154"/>
    </source>
</evidence>
<dbReference type="PROSITE" id="PS00101">
    <property type="entry name" value="HEXAPEP_TRANSFERASES"/>
    <property type="match status" value="1"/>
</dbReference>
<dbReference type="EMBL" id="FOXS01000001">
    <property type="protein sequence ID" value="SFP86617.1"/>
    <property type="molecule type" value="Genomic_DNA"/>
</dbReference>
<dbReference type="OrthoDB" id="9775362at2"/>
<feature type="domain" description="Tetrahydrodipicolinate-N-succinyltransferase chain A" evidence="8">
    <location>
        <begin position="3"/>
        <end position="67"/>
    </location>
</feature>
<dbReference type="PANTHER" id="PTHR43300:SF10">
    <property type="entry name" value="2,3,4,5-TETRAHYDROPYRIDINE-2,6-DICARBOXYLATE N-ACETYLTRANSFERASE"/>
    <property type="match status" value="1"/>
</dbReference>
<sequence length="273" mass="29244">MSELQTLIEQAWSDRALLQNPETQAAIAHVIEELDKGRLRVAQPTADGEDWQVNDWVKKAVILYFPLQQMHTESVGPFEYHDKMRLKTDYAGQQVRVVPPATARYGAFLAPGVILMPSYVNIGAYVGEGTMVDTWATVGSCAQVGKGVHLSGGVGLGGVLEPVQAAPVIIEDGAFIGSRSILVEGCRIGKEAVIGAGVTITGSTKIIDVTGSEPKEYRGYVPPRSVVIPGSIPKQFPAGEYQVPCALIIGQRKPSTDLKTSLNDALRDFGVSV</sequence>
<keyword evidence="10" id="KW-1185">Reference proteome</keyword>